<reference evidence="2" key="1">
    <citation type="submission" date="2024-03" db="EMBL/GenBank/DDBJ databases">
        <title>WGS assembly of Saponaria officinalis var. Norfolk2.</title>
        <authorList>
            <person name="Jenkins J."/>
            <person name="Shu S."/>
            <person name="Grimwood J."/>
            <person name="Barry K."/>
            <person name="Goodstein D."/>
            <person name="Schmutz J."/>
            <person name="Leebens-Mack J."/>
            <person name="Osbourn A."/>
        </authorList>
    </citation>
    <scope>NUCLEOTIDE SEQUENCE [LARGE SCALE GENOMIC DNA]</scope>
    <source>
        <strain evidence="2">JIC</strain>
    </source>
</reference>
<dbReference type="SUPFAM" id="SSF54928">
    <property type="entry name" value="RNA-binding domain, RBD"/>
    <property type="match status" value="1"/>
</dbReference>
<dbReference type="InterPro" id="IPR035979">
    <property type="entry name" value="RBD_domain_sf"/>
</dbReference>
<evidence type="ECO:0008006" key="4">
    <source>
        <dbReference type="Google" id="ProtNLM"/>
    </source>
</evidence>
<comment type="caution">
    <text evidence="2">The sequence shown here is derived from an EMBL/GenBank/DDBJ whole genome shotgun (WGS) entry which is preliminary data.</text>
</comment>
<feature type="region of interest" description="Disordered" evidence="1">
    <location>
        <begin position="28"/>
        <end position="48"/>
    </location>
</feature>
<keyword evidence="3" id="KW-1185">Reference proteome</keyword>
<accession>A0AAW1N6D8</accession>
<organism evidence="2 3">
    <name type="scientific">Saponaria officinalis</name>
    <name type="common">Common soapwort</name>
    <name type="synonym">Lychnis saponaria</name>
    <dbReference type="NCBI Taxonomy" id="3572"/>
    <lineage>
        <taxon>Eukaryota</taxon>
        <taxon>Viridiplantae</taxon>
        <taxon>Streptophyta</taxon>
        <taxon>Embryophyta</taxon>
        <taxon>Tracheophyta</taxon>
        <taxon>Spermatophyta</taxon>
        <taxon>Magnoliopsida</taxon>
        <taxon>eudicotyledons</taxon>
        <taxon>Gunneridae</taxon>
        <taxon>Pentapetalae</taxon>
        <taxon>Caryophyllales</taxon>
        <taxon>Caryophyllaceae</taxon>
        <taxon>Caryophylleae</taxon>
        <taxon>Saponaria</taxon>
    </lineage>
</organism>
<dbReference type="PANTHER" id="PTHR48167:SF2">
    <property type="entry name" value="EXPRESSED PROTEIN"/>
    <property type="match status" value="1"/>
</dbReference>
<name>A0AAW1N6D8_SAPOF</name>
<gene>
    <name evidence="2" type="ORF">RND81_01G084300</name>
</gene>
<protein>
    <recommendedName>
        <fullName evidence="4">RRM domain-containing protein</fullName>
    </recommendedName>
</protein>
<sequence length="219" mass="24856">MALLRGAQKLHQLTQSTPLSLLLGGSSRHFSTESQQSPSSPKIDPFLSPPSKGAVYGKLFGINENTLKTDIIHLFEGCRLTLDDIKVEYDRMFNPLAMLLQFPSLSDFSTAFKENNRKGRWLKLDKADWQQWDVVTPYDGNYVLLHGIPRTANLDDVERFLSGCNYDSSSFDIFTRSAYPESIRMAKVRFLSQIEAMNAVIQKNGSFCLNNRILTRLIQ</sequence>
<dbReference type="EMBL" id="JBDFQZ010000001">
    <property type="protein sequence ID" value="KAK9756249.1"/>
    <property type="molecule type" value="Genomic_DNA"/>
</dbReference>
<evidence type="ECO:0000313" key="3">
    <source>
        <dbReference type="Proteomes" id="UP001443914"/>
    </source>
</evidence>
<feature type="compositionally biased region" description="Polar residues" evidence="1">
    <location>
        <begin position="28"/>
        <end position="40"/>
    </location>
</feature>
<proteinExistence type="predicted"/>
<dbReference type="GO" id="GO:0003676">
    <property type="term" value="F:nucleic acid binding"/>
    <property type="evidence" value="ECO:0007669"/>
    <property type="project" value="InterPro"/>
</dbReference>
<dbReference type="PANTHER" id="PTHR48167">
    <property type="entry name" value="EXPRESSED PROTEIN"/>
    <property type="match status" value="1"/>
</dbReference>
<evidence type="ECO:0000313" key="2">
    <source>
        <dbReference type="EMBL" id="KAK9756249.1"/>
    </source>
</evidence>
<dbReference type="Proteomes" id="UP001443914">
    <property type="component" value="Unassembled WGS sequence"/>
</dbReference>
<evidence type="ECO:0000256" key="1">
    <source>
        <dbReference type="SAM" id="MobiDB-lite"/>
    </source>
</evidence>
<dbReference type="AlphaFoldDB" id="A0AAW1N6D8"/>